<dbReference type="InterPro" id="IPR001173">
    <property type="entry name" value="Glyco_trans_2-like"/>
</dbReference>
<name>A0A383BL30_9ZZZZ</name>
<dbReference type="AlphaFoldDB" id="A0A383BL30"/>
<organism evidence="2">
    <name type="scientific">marine metagenome</name>
    <dbReference type="NCBI Taxonomy" id="408172"/>
    <lineage>
        <taxon>unclassified sequences</taxon>
        <taxon>metagenomes</taxon>
        <taxon>ecological metagenomes</taxon>
    </lineage>
</organism>
<dbReference type="InterPro" id="IPR029044">
    <property type="entry name" value="Nucleotide-diphossugar_trans"/>
</dbReference>
<evidence type="ECO:0000259" key="1">
    <source>
        <dbReference type="Pfam" id="PF00535"/>
    </source>
</evidence>
<gene>
    <name evidence="2" type="ORF">METZ01_LOCUS473770</name>
</gene>
<evidence type="ECO:0000313" key="2">
    <source>
        <dbReference type="EMBL" id="SVE20916.1"/>
    </source>
</evidence>
<feature type="non-terminal residue" evidence="2">
    <location>
        <position position="192"/>
    </location>
</feature>
<protein>
    <recommendedName>
        <fullName evidence="1">Glycosyltransferase 2-like domain-containing protein</fullName>
    </recommendedName>
</protein>
<feature type="domain" description="Glycosyltransferase 2-like" evidence="1">
    <location>
        <begin position="5"/>
        <end position="159"/>
    </location>
</feature>
<reference evidence="2" key="1">
    <citation type="submission" date="2018-05" db="EMBL/GenBank/DDBJ databases">
        <authorList>
            <person name="Lanie J.A."/>
            <person name="Ng W.-L."/>
            <person name="Kazmierczak K.M."/>
            <person name="Andrzejewski T.M."/>
            <person name="Davidsen T.M."/>
            <person name="Wayne K.J."/>
            <person name="Tettelin H."/>
            <person name="Glass J.I."/>
            <person name="Rusch D."/>
            <person name="Podicherti R."/>
            <person name="Tsui H.-C.T."/>
            <person name="Winkler M.E."/>
        </authorList>
    </citation>
    <scope>NUCLEOTIDE SEQUENCE</scope>
</reference>
<sequence length="192" mass="21812">VNLSCIIVNYYNSTPLKNCLESVYRTLQKISFEVIVVDNSQDDPGMASIKESYPQVRYIQNLNNAGFSRANNQAVQSAQGEILLFLNPDTILTDQAIEKMQEHLKSNSDIGALGPKVLNTDGSLQYSCRRFPTLMTGFFNRYSLLSLWFPDNPYTVRYMMKDFSHEEIREVDWLSGCCLMVPHAVFEKAGGF</sequence>
<feature type="non-terminal residue" evidence="2">
    <location>
        <position position="1"/>
    </location>
</feature>
<dbReference type="PANTHER" id="PTHR43179:SF7">
    <property type="entry name" value="RHAMNOSYLTRANSFERASE WBBL"/>
    <property type="match status" value="1"/>
</dbReference>
<dbReference type="Pfam" id="PF00535">
    <property type="entry name" value="Glycos_transf_2"/>
    <property type="match status" value="1"/>
</dbReference>
<dbReference type="Gene3D" id="3.90.550.10">
    <property type="entry name" value="Spore Coat Polysaccharide Biosynthesis Protein SpsA, Chain A"/>
    <property type="match status" value="1"/>
</dbReference>
<dbReference type="SUPFAM" id="SSF53448">
    <property type="entry name" value="Nucleotide-diphospho-sugar transferases"/>
    <property type="match status" value="1"/>
</dbReference>
<dbReference type="PANTHER" id="PTHR43179">
    <property type="entry name" value="RHAMNOSYLTRANSFERASE WBBL"/>
    <property type="match status" value="1"/>
</dbReference>
<dbReference type="EMBL" id="UINC01201536">
    <property type="protein sequence ID" value="SVE20916.1"/>
    <property type="molecule type" value="Genomic_DNA"/>
</dbReference>
<accession>A0A383BL30</accession>
<proteinExistence type="predicted"/>